<keyword evidence="4 8" id="KW-0812">Transmembrane</keyword>
<comment type="similarity">
    <text evidence="2">Belongs to the MreD family.</text>
</comment>
<evidence type="ECO:0000256" key="2">
    <source>
        <dbReference type="ARBA" id="ARBA00007776"/>
    </source>
</evidence>
<evidence type="ECO:0000256" key="4">
    <source>
        <dbReference type="ARBA" id="ARBA00022692"/>
    </source>
</evidence>
<feature type="transmembrane region" description="Helical" evidence="8">
    <location>
        <begin position="43"/>
        <end position="58"/>
    </location>
</feature>
<evidence type="ECO:0000313" key="10">
    <source>
        <dbReference type="Proteomes" id="UP000230273"/>
    </source>
</evidence>
<evidence type="ECO:0000256" key="6">
    <source>
        <dbReference type="ARBA" id="ARBA00022989"/>
    </source>
</evidence>
<evidence type="ECO:0000256" key="8">
    <source>
        <dbReference type="SAM" id="Phobius"/>
    </source>
</evidence>
<feature type="transmembrane region" description="Helical" evidence="8">
    <location>
        <begin position="87"/>
        <end position="103"/>
    </location>
</feature>
<accession>A0A2G9YYU3</accession>
<name>A0A2G9YYU3_9BACT</name>
<protein>
    <submittedName>
        <fullName evidence="9">Rod shape-determining protein MreD</fullName>
    </submittedName>
</protein>
<feature type="transmembrane region" description="Helical" evidence="8">
    <location>
        <begin position="65"/>
        <end position="81"/>
    </location>
</feature>
<keyword evidence="5" id="KW-0133">Cell shape</keyword>
<dbReference type="Proteomes" id="UP000230273">
    <property type="component" value="Unassembled WGS sequence"/>
</dbReference>
<evidence type="ECO:0000256" key="7">
    <source>
        <dbReference type="ARBA" id="ARBA00023136"/>
    </source>
</evidence>
<sequence>MDKHVILRQTSNGVKKALILILVFYVFALIQSSFLVFFTFKGIALNLILISVILINIIESSKGNFGIFAAVAGGFFLDIFSGKYFGINTIILLSASIFIKKILKRYFQISI</sequence>
<evidence type="ECO:0000256" key="5">
    <source>
        <dbReference type="ARBA" id="ARBA00022960"/>
    </source>
</evidence>
<keyword evidence="7 8" id="KW-0472">Membrane</keyword>
<evidence type="ECO:0000256" key="3">
    <source>
        <dbReference type="ARBA" id="ARBA00022475"/>
    </source>
</evidence>
<dbReference type="GO" id="GO:0008360">
    <property type="term" value="P:regulation of cell shape"/>
    <property type="evidence" value="ECO:0007669"/>
    <property type="project" value="UniProtKB-KW"/>
</dbReference>
<comment type="caution">
    <text evidence="9">The sequence shown here is derived from an EMBL/GenBank/DDBJ whole genome shotgun (WGS) entry which is preliminary data.</text>
</comment>
<comment type="subcellular location">
    <subcellularLocation>
        <location evidence="1">Cell membrane</location>
        <topology evidence="1">Multi-pass membrane protein</topology>
    </subcellularLocation>
</comment>
<organism evidence="9 10">
    <name type="scientific">Candidatus Nealsonbacteria bacterium CG23_combo_of_CG06-09_8_20_14_all_38_19</name>
    <dbReference type="NCBI Taxonomy" id="1974721"/>
    <lineage>
        <taxon>Bacteria</taxon>
        <taxon>Candidatus Nealsoniibacteriota</taxon>
    </lineage>
</organism>
<keyword evidence="3" id="KW-1003">Cell membrane</keyword>
<gene>
    <name evidence="9" type="primary">mreD</name>
    <name evidence="9" type="ORF">COX36_02365</name>
</gene>
<keyword evidence="6 8" id="KW-1133">Transmembrane helix</keyword>
<dbReference type="InterPro" id="IPR007227">
    <property type="entry name" value="Cell_shape_determining_MreD"/>
</dbReference>
<dbReference type="NCBIfam" id="TIGR03426">
    <property type="entry name" value="shape_MreD"/>
    <property type="match status" value="1"/>
</dbReference>
<evidence type="ECO:0000256" key="1">
    <source>
        <dbReference type="ARBA" id="ARBA00004651"/>
    </source>
</evidence>
<proteinExistence type="inferred from homology"/>
<reference evidence="9 10" key="1">
    <citation type="submission" date="2017-09" db="EMBL/GenBank/DDBJ databases">
        <title>Depth-based differentiation of microbial function through sediment-hosted aquifers and enrichment of novel symbionts in the deep terrestrial subsurface.</title>
        <authorList>
            <person name="Probst A.J."/>
            <person name="Ladd B."/>
            <person name="Jarett J.K."/>
            <person name="Geller-Mcgrath D.E."/>
            <person name="Sieber C.M."/>
            <person name="Emerson J.B."/>
            <person name="Anantharaman K."/>
            <person name="Thomas B.C."/>
            <person name="Malmstrom R."/>
            <person name="Stieglmeier M."/>
            <person name="Klingl A."/>
            <person name="Woyke T."/>
            <person name="Ryan C.M."/>
            <person name="Banfield J.F."/>
        </authorList>
    </citation>
    <scope>NUCLEOTIDE SEQUENCE [LARGE SCALE GENOMIC DNA]</scope>
    <source>
        <strain evidence="9">CG23_combo_of_CG06-09_8_20_14_all_38_19</strain>
    </source>
</reference>
<dbReference type="GO" id="GO:0005886">
    <property type="term" value="C:plasma membrane"/>
    <property type="evidence" value="ECO:0007669"/>
    <property type="project" value="UniProtKB-SubCell"/>
</dbReference>
<evidence type="ECO:0000313" key="9">
    <source>
        <dbReference type="EMBL" id="PIP23631.1"/>
    </source>
</evidence>
<dbReference type="AlphaFoldDB" id="A0A2G9YYU3"/>
<dbReference type="EMBL" id="PCRP01000036">
    <property type="protein sequence ID" value="PIP23631.1"/>
    <property type="molecule type" value="Genomic_DNA"/>
</dbReference>
<feature type="transmembrane region" description="Helical" evidence="8">
    <location>
        <begin position="17"/>
        <end position="37"/>
    </location>
</feature>